<gene>
    <name evidence="1" type="ORF">IPP15_00275</name>
</gene>
<dbReference type="AlphaFoldDB" id="A0A9D7SRW5"/>
<comment type="caution">
    <text evidence="1">The sequence shown here is derived from an EMBL/GenBank/DDBJ whole genome shotgun (WGS) entry which is preliminary data.</text>
</comment>
<dbReference type="SUPFAM" id="SSF110296">
    <property type="entry name" value="Oligoxyloglucan reducing end-specific cellobiohydrolase"/>
    <property type="match status" value="1"/>
</dbReference>
<dbReference type="Gene3D" id="2.130.10.10">
    <property type="entry name" value="YVTN repeat-like/Quinoprotein amine dehydrogenase"/>
    <property type="match status" value="1"/>
</dbReference>
<accession>A0A9D7SRW5</accession>
<protein>
    <submittedName>
        <fullName evidence="1">Uncharacterized protein</fullName>
    </submittedName>
</protein>
<organism evidence="1 2">
    <name type="scientific">Candidatus Opimibacter skivensis</name>
    <dbReference type="NCBI Taxonomy" id="2982028"/>
    <lineage>
        <taxon>Bacteria</taxon>
        <taxon>Pseudomonadati</taxon>
        <taxon>Bacteroidota</taxon>
        <taxon>Saprospiria</taxon>
        <taxon>Saprospirales</taxon>
        <taxon>Saprospiraceae</taxon>
        <taxon>Candidatus Opimibacter</taxon>
    </lineage>
</organism>
<dbReference type="EMBL" id="JADKGY010000001">
    <property type="protein sequence ID" value="MBK9980856.1"/>
    <property type="molecule type" value="Genomic_DNA"/>
</dbReference>
<proteinExistence type="predicted"/>
<evidence type="ECO:0000313" key="1">
    <source>
        <dbReference type="EMBL" id="MBK9980856.1"/>
    </source>
</evidence>
<name>A0A9D7SRW5_9BACT</name>
<dbReference type="InterPro" id="IPR015943">
    <property type="entry name" value="WD40/YVTN_repeat-like_dom_sf"/>
</dbReference>
<dbReference type="Proteomes" id="UP000808337">
    <property type="component" value="Unassembled WGS sequence"/>
</dbReference>
<reference evidence="1 2" key="1">
    <citation type="submission" date="2020-10" db="EMBL/GenBank/DDBJ databases">
        <title>Connecting structure to function with the recovery of over 1000 high-quality activated sludge metagenome-assembled genomes encoding full-length rRNA genes using long-read sequencing.</title>
        <authorList>
            <person name="Singleton C.M."/>
            <person name="Petriglieri F."/>
            <person name="Kristensen J.M."/>
            <person name="Kirkegaard R.H."/>
            <person name="Michaelsen T.Y."/>
            <person name="Andersen M.H."/>
            <person name="Karst S.M."/>
            <person name="Dueholm M.S."/>
            <person name="Nielsen P.H."/>
            <person name="Albertsen M."/>
        </authorList>
    </citation>
    <scope>NUCLEOTIDE SEQUENCE [LARGE SCALE GENOMIC DNA]</scope>
    <source>
        <strain evidence="1">Ribe_18-Q3-R11-54_MAXAC.273</strain>
    </source>
</reference>
<evidence type="ECO:0000313" key="2">
    <source>
        <dbReference type="Proteomes" id="UP000808337"/>
    </source>
</evidence>
<sequence length="109" mass="11505">MTKRKLKNVMEIEASPVTDLTINSAMTFSNVLVNYSNIGIGTQAGAINCLVVSRTDSNLVLAGAQNGGVWISHNAARSWKPVNDTARSLGLHPLLKISSGRTNSITAPG</sequence>